<dbReference type="CDD" id="cd07067">
    <property type="entry name" value="HP_PGM_like"/>
    <property type="match status" value="1"/>
</dbReference>
<organism evidence="1">
    <name type="scientific">hydrothermal vent metagenome</name>
    <dbReference type="NCBI Taxonomy" id="652676"/>
    <lineage>
        <taxon>unclassified sequences</taxon>
        <taxon>metagenomes</taxon>
        <taxon>ecological metagenomes</taxon>
    </lineage>
</organism>
<dbReference type="SMART" id="SM00855">
    <property type="entry name" value="PGAM"/>
    <property type="match status" value="1"/>
</dbReference>
<dbReference type="EC" id="3.1.3.73" evidence="1"/>
<dbReference type="GO" id="GO:0005737">
    <property type="term" value="C:cytoplasm"/>
    <property type="evidence" value="ECO:0007669"/>
    <property type="project" value="TreeGrafter"/>
</dbReference>
<dbReference type="GO" id="GO:0043755">
    <property type="term" value="F:alpha-ribazole phosphatase activity"/>
    <property type="evidence" value="ECO:0007669"/>
    <property type="project" value="UniProtKB-EC"/>
</dbReference>
<proteinExistence type="predicted"/>
<dbReference type="PIRSF" id="PIRSF000709">
    <property type="entry name" value="6PFK_2-Ptase"/>
    <property type="match status" value="1"/>
</dbReference>
<dbReference type="EMBL" id="UOFO01000148">
    <property type="protein sequence ID" value="VAW88533.1"/>
    <property type="molecule type" value="Genomic_DNA"/>
</dbReference>
<dbReference type="Pfam" id="PF00300">
    <property type="entry name" value="His_Phos_1"/>
    <property type="match status" value="1"/>
</dbReference>
<dbReference type="SUPFAM" id="SSF53254">
    <property type="entry name" value="Phosphoglycerate mutase-like"/>
    <property type="match status" value="1"/>
</dbReference>
<dbReference type="PANTHER" id="PTHR48100">
    <property type="entry name" value="BROAD-SPECIFICITY PHOSPHATASE YOR283W-RELATED"/>
    <property type="match status" value="1"/>
</dbReference>
<dbReference type="PANTHER" id="PTHR48100:SF1">
    <property type="entry name" value="HISTIDINE PHOSPHATASE FAMILY PROTEIN-RELATED"/>
    <property type="match status" value="1"/>
</dbReference>
<dbReference type="Gene3D" id="3.40.50.1240">
    <property type="entry name" value="Phosphoglycerate mutase-like"/>
    <property type="match status" value="1"/>
</dbReference>
<sequence length="195" mass="21819">MKPSSSISLLRHGETIGGARFRGSIDDPLNPTGWDQMCSAVGKQRWDHIISSPLVRCADFADSLAAKDSISIEHDERIKEMHFGSWEGCTAIQLMERDADALGAFWNDPLKNTPPQAEKLLDFQARVLSAWQDVVVQYRGQHTLLVTHGGVIRIILCHLQQHPVQRLLELEVGHASLTRISHKDARISCRKLLSP</sequence>
<accession>A0A3B0ZJU9</accession>
<gene>
    <name evidence="1" type="ORF">MNBD_GAMMA16-1585</name>
</gene>
<reference evidence="1" key="1">
    <citation type="submission" date="2018-06" db="EMBL/GenBank/DDBJ databases">
        <authorList>
            <person name="Zhirakovskaya E."/>
        </authorList>
    </citation>
    <scope>NUCLEOTIDE SEQUENCE</scope>
</reference>
<dbReference type="InterPro" id="IPR013078">
    <property type="entry name" value="His_Pase_superF_clade-1"/>
</dbReference>
<keyword evidence="1" id="KW-0378">Hydrolase</keyword>
<name>A0A3B0ZJU9_9ZZZZ</name>
<evidence type="ECO:0000313" key="1">
    <source>
        <dbReference type="EMBL" id="VAW88533.1"/>
    </source>
</evidence>
<dbReference type="AlphaFoldDB" id="A0A3B0ZJU9"/>
<dbReference type="InterPro" id="IPR050275">
    <property type="entry name" value="PGM_Phosphatase"/>
</dbReference>
<dbReference type="InterPro" id="IPR029033">
    <property type="entry name" value="His_PPase_superfam"/>
</dbReference>
<protein>
    <submittedName>
        <fullName evidence="1">Alpha-ribazole-5'-phosphate phosphatase</fullName>
        <ecNumber evidence="1">3.1.3.73</ecNumber>
    </submittedName>
</protein>